<protein>
    <submittedName>
        <fullName evidence="3">Uncharacterized protein</fullName>
    </submittedName>
</protein>
<evidence type="ECO:0000256" key="1">
    <source>
        <dbReference type="SAM" id="MobiDB-lite"/>
    </source>
</evidence>
<feature type="chain" id="PRO_5019824377" evidence="2">
    <location>
        <begin position="25"/>
        <end position="148"/>
    </location>
</feature>
<dbReference type="EMBL" id="QKKF02012373">
    <property type="protein sequence ID" value="RZF43684.1"/>
    <property type="molecule type" value="Genomic_DNA"/>
</dbReference>
<reference evidence="3 4" key="1">
    <citation type="journal article" date="2017" name="Gigascience">
        <title>Genome sequence of the small brown planthopper, Laodelphax striatellus.</title>
        <authorList>
            <person name="Zhu J."/>
            <person name="Jiang F."/>
            <person name="Wang X."/>
            <person name="Yang P."/>
            <person name="Bao Y."/>
            <person name="Zhao W."/>
            <person name="Wang W."/>
            <person name="Lu H."/>
            <person name="Wang Q."/>
            <person name="Cui N."/>
            <person name="Li J."/>
            <person name="Chen X."/>
            <person name="Luo L."/>
            <person name="Yu J."/>
            <person name="Kang L."/>
            <person name="Cui F."/>
        </authorList>
    </citation>
    <scope>NUCLEOTIDE SEQUENCE [LARGE SCALE GENOMIC DNA]</scope>
    <source>
        <strain evidence="3">Lst14</strain>
    </source>
</reference>
<keyword evidence="2" id="KW-0732">Signal</keyword>
<comment type="caution">
    <text evidence="3">The sequence shown here is derived from an EMBL/GenBank/DDBJ whole genome shotgun (WGS) entry which is preliminary data.</text>
</comment>
<evidence type="ECO:0000313" key="3">
    <source>
        <dbReference type="EMBL" id="RZF43684.1"/>
    </source>
</evidence>
<gene>
    <name evidence="3" type="ORF">LSTR_LSTR011032</name>
</gene>
<name>A0A482XCV1_LAOST</name>
<dbReference type="Proteomes" id="UP000291343">
    <property type="component" value="Unassembled WGS sequence"/>
</dbReference>
<dbReference type="InParanoid" id="A0A482XCV1"/>
<dbReference type="AlphaFoldDB" id="A0A482XCV1"/>
<proteinExistence type="predicted"/>
<keyword evidence="4" id="KW-1185">Reference proteome</keyword>
<feature type="signal peptide" evidence="2">
    <location>
        <begin position="1"/>
        <end position="24"/>
    </location>
</feature>
<dbReference type="OrthoDB" id="6340809at2759"/>
<feature type="region of interest" description="Disordered" evidence="1">
    <location>
        <begin position="45"/>
        <end position="67"/>
    </location>
</feature>
<organism evidence="3 4">
    <name type="scientific">Laodelphax striatellus</name>
    <name type="common">Small brown planthopper</name>
    <name type="synonym">Delphax striatella</name>
    <dbReference type="NCBI Taxonomy" id="195883"/>
    <lineage>
        <taxon>Eukaryota</taxon>
        <taxon>Metazoa</taxon>
        <taxon>Ecdysozoa</taxon>
        <taxon>Arthropoda</taxon>
        <taxon>Hexapoda</taxon>
        <taxon>Insecta</taxon>
        <taxon>Pterygota</taxon>
        <taxon>Neoptera</taxon>
        <taxon>Paraneoptera</taxon>
        <taxon>Hemiptera</taxon>
        <taxon>Auchenorrhyncha</taxon>
        <taxon>Fulgoroidea</taxon>
        <taxon>Delphacidae</taxon>
        <taxon>Criomorphinae</taxon>
        <taxon>Laodelphax</taxon>
    </lineage>
</organism>
<evidence type="ECO:0000313" key="4">
    <source>
        <dbReference type="Proteomes" id="UP000291343"/>
    </source>
</evidence>
<sequence>MTTKGKITLSTYFFLLFFVGCTTAALVQRRILREISAETLAPQPADANTIAGGSGEDRGGTTSSTSTPTTLKPLCSYSEPCGWAVYEKYTRTFQYYMDNVCRCPSHKHCHRTGDDLTNNAYVYTCIQEEINETIAWVHPPPPPTPTHR</sequence>
<evidence type="ECO:0000256" key="2">
    <source>
        <dbReference type="SAM" id="SignalP"/>
    </source>
</evidence>
<accession>A0A482XCV1</accession>
<dbReference type="PROSITE" id="PS51257">
    <property type="entry name" value="PROKAR_LIPOPROTEIN"/>
    <property type="match status" value="1"/>
</dbReference>